<proteinExistence type="predicted"/>
<evidence type="ECO:0000313" key="2">
    <source>
        <dbReference type="Proteomes" id="UP000294813"/>
    </source>
</evidence>
<sequence>MAKYTINVPDESALDLKLRAIPSGARSAWIRETLLQKVEEDRRHEAVMAGLSAIRSQLERWEAGGMLPMMQRPEGNDEEPSPFADLFGEFLEEAE</sequence>
<dbReference type="RefSeq" id="WP_131920890.1">
    <property type="nucleotide sequence ID" value="NZ_JAOQNU010000042.1"/>
</dbReference>
<reference evidence="1 2" key="1">
    <citation type="submission" date="2019-03" db="EMBL/GenBank/DDBJ databases">
        <title>Genomic Encyclopedia of Type Strains, Phase IV (KMG-IV): sequencing the most valuable type-strain genomes for metagenomic binning, comparative biology and taxonomic classification.</title>
        <authorList>
            <person name="Goeker M."/>
        </authorList>
    </citation>
    <scope>NUCLEOTIDE SEQUENCE [LARGE SCALE GENOMIC DNA]</scope>
    <source>
        <strain evidence="1 2">DSM 11170</strain>
    </source>
</reference>
<dbReference type="Proteomes" id="UP000294813">
    <property type="component" value="Unassembled WGS sequence"/>
</dbReference>
<evidence type="ECO:0000313" key="1">
    <source>
        <dbReference type="EMBL" id="TCP60191.1"/>
    </source>
</evidence>
<keyword evidence="2" id="KW-1185">Reference proteome</keyword>
<comment type="caution">
    <text evidence="1">The sequence shown here is derived from an EMBL/GenBank/DDBJ whole genome shotgun (WGS) entry which is preliminary data.</text>
</comment>
<accession>A0A4R2RKG3</accession>
<organism evidence="1 2">
    <name type="scientific">Heliophilum fasciatum</name>
    <dbReference type="NCBI Taxonomy" id="35700"/>
    <lineage>
        <taxon>Bacteria</taxon>
        <taxon>Bacillati</taxon>
        <taxon>Bacillota</taxon>
        <taxon>Clostridia</taxon>
        <taxon>Eubacteriales</taxon>
        <taxon>Heliobacteriaceae</taxon>
        <taxon>Heliophilum</taxon>
    </lineage>
</organism>
<name>A0A4R2RKG3_9FIRM</name>
<protein>
    <submittedName>
        <fullName evidence="1">Uncharacterized protein</fullName>
    </submittedName>
</protein>
<dbReference type="AlphaFoldDB" id="A0A4R2RKG3"/>
<dbReference type="OrthoDB" id="9914662at2"/>
<dbReference type="EMBL" id="SLXT01000041">
    <property type="protein sequence ID" value="TCP60191.1"/>
    <property type="molecule type" value="Genomic_DNA"/>
</dbReference>
<gene>
    <name evidence="1" type="ORF">EDD73_1416</name>
</gene>